<dbReference type="InterPro" id="IPR051202">
    <property type="entry name" value="Peptidase_C40"/>
</dbReference>
<evidence type="ECO:0000256" key="2">
    <source>
        <dbReference type="ARBA" id="ARBA00022670"/>
    </source>
</evidence>
<evidence type="ECO:0000256" key="4">
    <source>
        <dbReference type="ARBA" id="ARBA00022807"/>
    </source>
</evidence>
<evidence type="ECO:0000256" key="3">
    <source>
        <dbReference type="ARBA" id="ARBA00022801"/>
    </source>
</evidence>
<dbReference type="PANTHER" id="PTHR47053">
    <property type="entry name" value="MUREIN DD-ENDOPEPTIDASE MEPH-RELATED"/>
    <property type="match status" value="1"/>
</dbReference>
<dbReference type="SUPFAM" id="SSF54001">
    <property type="entry name" value="Cysteine proteinases"/>
    <property type="match status" value="1"/>
</dbReference>
<organism evidence="6 7">
    <name type="scientific">Echinicola pacifica</name>
    <dbReference type="NCBI Taxonomy" id="346377"/>
    <lineage>
        <taxon>Bacteria</taxon>
        <taxon>Pseudomonadati</taxon>
        <taxon>Bacteroidota</taxon>
        <taxon>Cytophagia</taxon>
        <taxon>Cytophagales</taxon>
        <taxon>Cyclobacteriaceae</taxon>
        <taxon>Echinicola</taxon>
    </lineage>
</organism>
<dbReference type="GO" id="GO:0008234">
    <property type="term" value="F:cysteine-type peptidase activity"/>
    <property type="evidence" value="ECO:0007669"/>
    <property type="project" value="UniProtKB-KW"/>
</dbReference>
<evidence type="ECO:0000313" key="6">
    <source>
        <dbReference type="EMBL" id="GGZ28321.1"/>
    </source>
</evidence>
<accession>A0A918UR05</accession>
<sequence>MQKETLIECPEEQKYGVCRLSLVPVYLSPDAGAGLLTQLLFGETYQVEGFTASKKWMKISIPPYGLRGWMLKAQQQIISKEAFEDYNNGEYKVVTSPMSTIEYKGNKIFLSPGSLLHIGTNELFEVEKHLKFHGESRPMRPVSSPEEIISLARLFLNVPFLSGGRGFFGIGAGSFLQLVFRMAGYQIPKFISEIIHVGKAVTLAEIEAGDVLIFGNNKDIPHHAGIYAGENQVIHVHGMVRIDSLTRDEAGLYGNKPPILNVLYVRRIR</sequence>
<dbReference type="Pfam" id="PF00877">
    <property type="entry name" value="NLPC_P60"/>
    <property type="match status" value="1"/>
</dbReference>
<comment type="similarity">
    <text evidence="1">Belongs to the peptidase C40 family.</text>
</comment>
<reference evidence="6" key="1">
    <citation type="journal article" date="2014" name="Int. J. Syst. Evol. Microbiol.">
        <title>Complete genome sequence of Corynebacterium casei LMG S-19264T (=DSM 44701T), isolated from a smear-ripened cheese.</title>
        <authorList>
            <consortium name="US DOE Joint Genome Institute (JGI-PGF)"/>
            <person name="Walter F."/>
            <person name="Albersmeier A."/>
            <person name="Kalinowski J."/>
            <person name="Ruckert C."/>
        </authorList>
    </citation>
    <scope>NUCLEOTIDE SEQUENCE</scope>
    <source>
        <strain evidence="6">KCTC 12368</strain>
    </source>
</reference>
<gene>
    <name evidence="6" type="ORF">GCM10007049_21590</name>
</gene>
<keyword evidence="4" id="KW-0788">Thiol protease</keyword>
<dbReference type="InterPro" id="IPR038765">
    <property type="entry name" value="Papain-like_cys_pep_sf"/>
</dbReference>
<protein>
    <recommendedName>
        <fullName evidence="5">NlpC/P60 domain-containing protein</fullName>
    </recommendedName>
</protein>
<dbReference type="RefSeq" id="WP_018472927.1">
    <property type="nucleotide sequence ID" value="NZ_BMWX01000003.1"/>
</dbReference>
<evidence type="ECO:0000256" key="1">
    <source>
        <dbReference type="ARBA" id="ARBA00007074"/>
    </source>
</evidence>
<keyword evidence="2" id="KW-0645">Protease</keyword>
<evidence type="ECO:0000313" key="7">
    <source>
        <dbReference type="Proteomes" id="UP000619457"/>
    </source>
</evidence>
<name>A0A918UR05_9BACT</name>
<dbReference type="GO" id="GO:0006508">
    <property type="term" value="P:proteolysis"/>
    <property type="evidence" value="ECO:0007669"/>
    <property type="project" value="UniProtKB-KW"/>
</dbReference>
<keyword evidence="7" id="KW-1185">Reference proteome</keyword>
<dbReference type="Gene3D" id="3.90.1720.10">
    <property type="entry name" value="endopeptidase domain like (from Nostoc punctiforme)"/>
    <property type="match status" value="1"/>
</dbReference>
<feature type="domain" description="NlpC/P60" evidence="5">
    <location>
        <begin position="142"/>
        <end position="265"/>
    </location>
</feature>
<reference evidence="6" key="2">
    <citation type="submission" date="2020-09" db="EMBL/GenBank/DDBJ databases">
        <authorList>
            <person name="Sun Q."/>
            <person name="Kim S."/>
        </authorList>
    </citation>
    <scope>NUCLEOTIDE SEQUENCE</scope>
    <source>
        <strain evidence="6">KCTC 12368</strain>
    </source>
</reference>
<comment type="caution">
    <text evidence="6">The sequence shown here is derived from an EMBL/GenBank/DDBJ whole genome shotgun (WGS) entry which is preliminary data.</text>
</comment>
<dbReference type="InterPro" id="IPR000064">
    <property type="entry name" value="NLP_P60_dom"/>
</dbReference>
<evidence type="ECO:0000259" key="5">
    <source>
        <dbReference type="PROSITE" id="PS51935"/>
    </source>
</evidence>
<dbReference type="EMBL" id="BMWX01000003">
    <property type="protein sequence ID" value="GGZ28321.1"/>
    <property type="molecule type" value="Genomic_DNA"/>
</dbReference>
<dbReference type="PANTHER" id="PTHR47053:SF1">
    <property type="entry name" value="MUREIN DD-ENDOPEPTIDASE MEPH-RELATED"/>
    <property type="match status" value="1"/>
</dbReference>
<dbReference type="Gene3D" id="2.30.30.40">
    <property type="entry name" value="SH3 Domains"/>
    <property type="match status" value="1"/>
</dbReference>
<dbReference type="PROSITE" id="PS51935">
    <property type="entry name" value="NLPC_P60"/>
    <property type="match status" value="1"/>
</dbReference>
<dbReference type="AlphaFoldDB" id="A0A918UR05"/>
<keyword evidence="3" id="KW-0378">Hydrolase</keyword>
<proteinExistence type="inferred from homology"/>
<dbReference type="Proteomes" id="UP000619457">
    <property type="component" value="Unassembled WGS sequence"/>
</dbReference>